<keyword evidence="10" id="KW-1185">Reference proteome</keyword>
<dbReference type="STRING" id="42514.ENSPNAP00000002600"/>
<evidence type="ECO:0000256" key="1">
    <source>
        <dbReference type="ARBA" id="ARBA00004496"/>
    </source>
</evidence>
<dbReference type="Ensembl" id="ENSPNAT00000010191.2">
    <property type="protein sequence ID" value="ENSPNAP00000002585.2"/>
    <property type="gene ID" value="ENSPNAG00000008942.2"/>
</dbReference>
<reference evidence="9" key="2">
    <citation type="submission" date="2025-08" db="UniProtKB">
        <authorList>
            <consortium name="Ensembl"/>
        </authorList>
    </citation>
    <scope>IDENTIFICATION</scope>
</reference>
<evidence type="ECO:0000256" key="4">
    <source>
        <dbReference type="ARBA" id="ARBA00022737"/>
    </source>
</evidence>
<dbReference type="OrthoDB" id="120976at2759"/>
<proteinExistence type="predicted"/>
<dbReference type="PANTHER" id="PTHR24106">
    <property type="entry name" value="NACHT, LRR AND CARD DOMAINS-CONTAINING"/>
    <property type="match status" value="1"/>
</dbReference>
<evidence type="ECO:0000313" key="9">
    <source>
        <dbReference type="Ensembl" id="ENSPNAP00000002585.2"/>
    </source>
</evidence>
<dbReference type="Pfam" id="PF17779">
    <property type="entry name" value="WHD_NOD2"/>
    <property type="match status" value="1"/>
</dbReference>
<evidence type="ECO:0000256" key="5">
    <source>
        <dbReference type="ARBA" id="ARBA00022741"/>
    </source>
</evidence>
<feature type="transmembrane region" description="Helical" evidence="7">
    <location>
        <begin position="92"/>
        <end position="109"/>
    </location>
</feature>
<dbReference type="SMART" id="SM01288">
    <property type="entry name" value="FISNA"/>
    <property type="match status" value="1"/>
</dbReference>
<organism evidence="9 10">
    <name type="scientific">Pygocentrus nattereri</name>
    <name type="common">Red-bellied piranha</name>
    <dbReference type="NCBI Taxonomy" id="42514"/>
    <lineage>
        <taxon>Eukaryota</taxon>
        <taxon>Metazoa</taxon>
        <taxon>Chordata</taxon>
        <taxon>Craniata</taxon>
        <taxon>Vertebrata</taxon>
        <taxon>Euteleostomi</taxon>
        <taxon>Actinopterygii</taxon>
        <taxon>Neopterygii</taxon>
        <taxon>Teleostei</taxon>
        <taxon>Ostariophysi</taxon>
        <taxon>Characiformes</taxon>
        <taxon>Characoidei</taxon>
        <taxon>Pygocentrus</taxon>
    </lineage>
</organism>
<dbReference type="InterPro" id="IPR041267">
    <property type="entry name" value="NLRP_HD2"/>
</dbReference>
<keyword evidence="2" id="KW-0963">Cytoplasm</keyword>
<dbReference type="InterPro" id="IPR027417">
    <property type="entry name" value="P-loop_NTPase"/>
</dbReference>
<keyword evidence="6" id="KW-0067">ATP-binding</keyword>
<dbReference type="InterPro" id="IPR007111">
    <property type="entry name" value="NACHT_NTPase"/>
</dbReference>
<evidence type="ECO:0000256" key="6">
    <source>
        <dbReference type="ARBA" id="ARBA00022840"/>
    </source>
</evidence>
<dbReference type="InterPro" id="IPR041075">
    <property type="entry name" value="NOD1/2_WH"/>
</dbReference>
<dbReference type="GeneTree" id="ENSGT01070000253760"/>
<dbReference type="InterPro" id="IPR051261">
    <property type="entry name" value="NLR"/>
</dbReference>
<dbReference type="Pfam" id="PF14484">
    <property type="entry name" value="FISNA"/>
    <property type="match status" value="1"/>
</dbReference>
<protein>
    <recommendedName>
        <fullName evidence="8">NACHT domain-containing protein</fullName>
    </recommendedName>
</protein>
<dbReference type="FunFam" id="3.40.50.300:FF:000210">
    <property type="entry name" value="Si:dkey-16p6.1"/>
    <property type="match status" value="1"/>
</dbReference>
<evidence type="ECO:0000259" key="8">
    <source>
        <dbReference type="PROSITE" id="PS50837"/>
    </source>
</evidence>
<keyword evidence="7" id="KW-0472">Membrane</keyword>
<keyword evidence="7" id="KW-0812">Transmembrane</keyword>
<keyword evidence="7" id="KW-1133">Transmembrane helix</keyword>
<dbReference type="Gene3D" id="3.40.50.300">
    <property type="entry name" value="P-loop containing nucleotide triphosphate hydrolases"/>
    <property type="match status" value="1"/>
</dbReference>
<accession>A0A3B4BVQ6</accession>
<dbReference type="Pfam" id="PF05729">
    <property type="entry name" value="NACHT"/>
    <property type="match status" value="1"/>
</dbReference>
<dbReference type="AlphaFoldDB" id="A0A3B4BVQ6"/>
<dbReference type="GO" id="GO:0005524">
    <property type="term" value="F:ATP binding"/>
    <property type="evidence" value="ECO:0007669"/>
    <property type="project" value="UniProtKB-KW"/>
</dbReference>
<keyword evidence="4" id="KW-0677">Repeat</keyword>
<evidence type="ECO:0000256" key="3">
    <source>
        <dbReference type="ARBA" id="ARBA00022614"/>
    </source>
</evidence>
<evidence type="ECO:0000256" key="7">
    <source>
        <dbReference type="SAM" id="Phobius"/>
    </source>
</evidence>
<sequence>MLLYLFQIPAVPDTLTTLQNMLGSMSTSEFREFKRNLSHEYPECFETLDVNSSAQRVAERMIRSFSEDQVLKVSIQLASGMCFSIVTTHPKYFIRMLIIISVYLHILIFRMKFGHIREGLALQKTHVVLHDIYTELYITEGGSDAVQSEHEVRLIEKAAKNFSKQETPVKLTDLFKSPSESEDYIRMVLTKGIAGIGKTVSVQKFILDWAENKANQDIDLILPLFFRDLNLEKKDCSLMELLRGYFFELKDIETIENGIKVLLVLDGLDECRLSLDFESTRNCFDIMEPASVEVLLTNLIRGNLLPRALLWITSRPAATNQIPSYCVQRVTEVRGFNDLQKEEYFHKKCTNSDLANTMIKHVKSSRTLHMMCHIPIFCWITATVLDIMLKYTEFGEIPENQTQLYTHYLLIQTGLKNRRYQKAIHEDLRKLSESDRKMILNLAKLAFQELEKGNLIFYEDDLKECGIGINDASDFSSMCTQLFREEFGLYRERVFCFLHLSVQEHLAAVHVLCTYLNEGINVLESDGHTSTTLQATLTSVLKTAVEKTLENENGHFDQFLRFLLGLSVESNQKLLRGLLHHHHQEHLEKSDEIVSFIKRKISEETITETAAINLFHCLNEINQNDLVKDIQKAHTADLRY</sequence>
<keyword evidence="3" id="KW-0433">Leucine-rich repeat</keyword>
<keyword evidence="5" id="KW-0547">Nucleotide-binding</keyword>
<evidence type="ECO:0000313" key="10">
    <source>
        <dbReference type="Proteomes" id="UP001501920"/>
    </source>
</evidence>
<reference evidence="9" key="3">
    <citation type="submission" date="2025-09" db="UniProtKB">
        <authorList>
            <consortium name="Ensembl"/>
        </authorList>
    </citation>
    <scope>IDENTIFICATION</scope>
</reference>
<dbReference type="Proteomes" id="UP001501920">
    <property type="component" value="Chromosome 1"/>
</dbReference>
<dbReference type="Pfam" id="PF17776">
    <property type="entry name" value="NLRC4_HD2"/>
    <property type="match status" value="1"/>
</dbReference>
<evidence type="ECO:0000256" key="2">
    <source>
        <dbReference type="ARBA" id="ARBA00022490"/>
    </source>
</evidence>
<reference evidence="9 10" key="1">
    <citation type="submission" date="2020-10" db="EMBL/GenBank/DDBJ databases">
        <title>Pygocentrus nattereri (red-bellied piranha) genome, fPygNat1, primary haplotype.</title>
        <authorList>
            <person name="Myers G."/>
            <person name="Meyer A."/>
            <person name="Karagic N."/>
            <person name="Pippel M."/>
            <person name="Winkler S."/>
            <person name="Tracey A."/>
            <person name="Wood J."/>
            <person name="Formenti G."/>
            <person name="Howe K."/>
            <person name="Fedrigo O."/>
            <person name="Jarvis E.D."/>
        </authorList>
    </citation>
    <scope>NUCLEOTIDE SEQUENCE [LARGE SCALE GENOMIC DNA]</scope>
</reference>
<comment type="subcellular location">
    <subcellularLocation>
        <location evidence="1">Cytoplasm</location>
    </subcellularLocation>
</comment>
<feature type="domain" description="NACHT" evidence="8">
    <location>
        <begin position="186"/>
        <end position="318"/>
    </location>
</feature>
<name>A0A3B4BVQ6_PYGNA</name>
<dbReference type="PROSITE" id="PS50837">
    <property type="entry name" value="NACHT"/>
    <property type="match status" value="1"/>
</dbReference>
<dbReference type="GO" id="GO:0005737">
    <property type="term" value="C:cytoplasm"/>
    <property type="evidence" value="ECO:0007669"/>
    <property type="project" value="UniProtKB-SubCell"/>
</dbReference>
<dbReference type="InterPro" id="IPR029495">
    <property type="entry name" value="NACHT-assoc"/>
</dbReference>